<dbReference type="Pfam" id="PF19335">
    <property type="entry name" value="HMBD"/>
    <property type="match status" value="1"/>
</dbReference>
<dbReference type="NCBIfam" id="TIGR01730">
    <property type="entry name" value="RND_mfp"/>
    <property type="match status" value="1"/>
</dbReference>
<evidence type="ECO:0000259" key="5">
    <source>
        <dbReference type="Pfam" id="PF19335"/>
    </source>
</evidence>
<keyword evidence="2" id="KW-0813">Transport</keyword>
<dbReference type="InterPro" id="IPR045800">
    <property type="entry name" value="HMBD"/>
</dbReference>
<organism evidence="10 11">
    <name type="scientific">Geofilum rubicundum JCM 15548</name>
    <dbReference type="NCBI Taxonomy" id="1236989"/>
    <lineage>
        <taxon>Bacteria</taxon>
        <taxon>Pseudomonadati</taxon>
        <taxon>Bacteroidota</taxon>
        <taxon>Bacteroidia</taxon>
        <taxon>Marinilabiliales</taxon>
        <taxon>Marinilabiliaceae</taxon>
        <taxon>Geofilum</taxon>
    </lineage>
</organism>
<dbReference type="InterPro" id="IPR058792">
    <property type="entry name" value="Beta-barrel_RND_2"/>
</dbReference>
<feature type="transmembrane region" description="Helical" evidence="3">
    <location>
        <begin position="9"/>
        <end position="27"/>
    </location>
</feature>
<comment type="similarity">
    <text evidence="1">Belongs to the membrane fusion protein (MFP) (TC 8.A.1) family.</text>
</comment>
<dbReference type="GO" id="GO:0060003">
    <property type="term" value="P:copper ion export"/>
    <property type="evidence" value="ECO:0007669"/>
    <property type="project" value="TreeGrafter"/>
</dbReference>
<comment type="caution">
    <text evidence="10">The sequence shown here is derived from an EMBL/GenBank/DDBJ whole genome shotgun (WGS) entry which is preliminary data.</text>
</comment>
<dbReference type="GO" id="GO:0015679">
    <property type="term" value="P:plasma membrane copper ion transport"/>
    <property type="evidence" value="ECO:0007669"/>
    <property type="project" value="TreeGrafter"/>
</dbReference>
<dbReference type="GO" id="GO:0016020">
    <property type="term" value="C:membrane"/>
    <property type="evidence" value="ECO:0007669"/>
    <property type="project" value="InterPro"/>
</dbReference>
<evidence type="ECO:0000256" key="1">
    <source>
        <dbReference type="ARBA" id="ARBA00009477"/>
    </source>
</evidence>
<dbReference type="Proteomes" id="UP000032900">
    <property type="component" value="Unassembled WGS sequence"/>
</dbReference>
<evidence type="ECO:0000256" key="3">
    <source>
        <dbReference type="SAM" id="Phobius"/>
    </source>
</evidence>
<dbReference type="STRING" id="1236989.JCM15548_12645"/>
<dbReference type="InterPro" id="IPR058791">
    <property type="entry name" value="3HB_CusB"/>
</dbReference>
<dbReference type="Gene3D" id="2.40.420.20">
    <property type="match status" value="1"/>
</dbReference>
<name>A0A0E9LZV5_9BACT</name>
<reference evidence="10 11" key="1">
    <citation type="journal article" date="2015" name="Microbes Environ.">
        <title>Distribution and evolution of nitrogen fixation genes in the phylum bacteroidetes.</title>
        <authorList>
            <person name="Inoue J."/>
            <person name="Oshima K."/>
            <person name="Suda W."/>
            <person name="Sakamoto M."/>
            <person name="Iino T."/>
            <person name="Noda S."/>
            <person name="Hongoh Y."/>
            <person name="Hattori M."/>
            <person name="Ohkuma M."/>
        </authorList>
    </citation>
    <scope>NUCLEOTIDE SEQUENCE [LARGE SCALE GENOMIC DNA]</scope>
    <source>
        <strain evidence="10">JCM 15548</strain>
    </source>
</reference>
<keyword evidence="3" id="KW-0812">Transmembrane</keyword>
<keyword evidence="3" id="KW-1133">Transmembrane helix</keyword>
<dbReference type="GO" id="GO:0046914">
    <property type="term" value="F:transition metal ion binding"/>
    <property type="evidence" value="ECO:0007669"/>
    <property type="project" value="TreeGrafter"/>
</dbReference>
<dbReference type="SUPFAM" id="SSF111369">
    <property type="entry name" value="HlyD-like secretion proteins"/>
    <property type="match status" value="1"/>
</dbReference>
<dbReference type="AlphaFoldDB" id="A0A0E9LZV5"/>
<dbReference type="PANTHER" id="PTHR30097:SF15">
    <property type="entry name" value="CATION EFFLUX SYSTEM PROTEIN CUSB"/>
    <property type="match status" value="1"/>
</dbReference>
<sequence length="592" mass="64641">MNAINKKNIFIMVAVFVVGLLLGWLVIGGSAQSESEQEEHAHEAEGETTYTCSMHPQIRQGEPGDCPICGMDLIPVEEDGAEESDANALRMSPTAMQLAGVQTSVITTGQSVKSLRLSGKVQADERLVYTQPAHFPGRIERLMVNFTGDYVSKGQVLAHVYSPELVTAQQELFEAQKMKESQPALFHSAKEKLRNWKLSEGQIDEILASGKTESTFPILANTSGYVTRMMVSSGDYIQRGQAVYELTDLSKVWVLFDVYESDLPWVKRGATVDYTISSLPGETFTGTVDYIDPVIDSRSRIAKARIEVNNSDQKLKPEMFASGRVASRLSNNPSSLVVPKSAVMWTGEKSVVYVKSESDQGVSFVMREVVLGLDLGDAFAIVSGLDAGEEIVTNGTFSVDAAAQLAGKPSMMNRPAAKTLDAPLAFREQITALAHVYFEVKNALVEDDGAGAASAATKIEGTLENVDMGLLDGPAHDQWMALSGPLSEAGVHLRQSEDIEVQREHFQVLSEAVLEMTEYFGLEIDKVYKQFCPMAFDDEGAHWLSESEDIINPYFGDMMLRCGEVQETYRKGISVAAKDKTNAPPATGGHNH</sequence>
<evidence type="ECO:0000259" key="7">
    <source>
        <dbReference type="Pfam" id="PF25919"/>
    </source>
</evidence>
<evidence type="ECO:0000313" key="10">
    <source>
        <dbReference type="EMBL" id="GAO30380.1"/>
    </source>
</evidence>
<keyword evidence="3" id="KW-0472">Membrane</keyword>
<dbReference type="InterPro" id="IPR058790">
    <property type="entry name" value="BSH_CusB"/>
</dbReference>
<dbReference type="Pfam" id="PF25954">
    <property type="entry name" value="Beta-barrel_RND_2"/>
    <property type="match status" value="1"/>
</dbReference>
<feature type="domain" description="DUF3347" evidence="4">
    <location>
        <begin position="436"/>
        <end position="522"/>
    </location>
</feature>
<evidence type="ECO:0000259" key="4">
    <source>
        <dbReference type="Pfam" id="PF11827"/>
    </source>
</evidence>
<dbReference type="RefSeq" id="WP_083985096.1">
    <property type="nucleotide sequence ID" value="NZ_BAZW01000022.1"/>
</dbReference>
<dbReference type="EMBL" id="BAZW01000022">
    <property type="protein sequence ID" value="GAO30380.1"/>
    <property type="molecule type" value="Genomic_DNA"/>
</dbReference>
<feature type="domain" description="CusB-like three alpha-helical bundle" evidence="6">
    <location>
        <begin position="164"/>
        <end position="213"/>
    </location>
</feature>
<dbReference type="InterPro" id="IPR058649">
    <property type="entry name" value="CzcB_C"/>
</dbReference>
<dbReference type="FunFam" id="2.40.30.170:FF:000010">
    <property type="entry name" value="Efflux RND transporter periplasmic adaptor subunit"/>
    <property type="match status" value="1"/>
</dbReference>
<dbReference type="InterPro" id="IPR006143">
    <property type="entry name" value="RND_pump_MFP"/>
</dbReference>
<dbReference type="GO" id="GO:0022857">
    <property type="term" value="F:transmembrane transporter activity"/>
    <property type="evidence" value="ECO:0007669"/>
    <property type="project" value="InterPro"/>
</dbReference>
<feature type="domain" description="CusB-like beta-barrel" evidence="8">
    <location>
        <begin position="251"/>
        <end position="327"/>
    </location>
</feature>
<dbReference type="Pfam" id="PF25919">
    <property type="entry name" value="BSH_CusB"/>
    <property type="match status" value="1"/>
</dbReference>
<evidence type="ECO:0000259" key="6">
    <source>
        <dbReference type="Pfam" id="PF25869"/>
    </source>
</evidence>
<dbReference type="PANTHER" id="PTHR30097">
    <property type="entry name" value="CATION EFFLUX SYSTEM PROTEIN CUSB"/>
    <property type="match status" value="1"/>
</dbReference>
<evidence type="ECO:0000313" key="11">
    <source>
        <dbReference type="Proteomes" id="UP000032900"/>
    </source>
</evidence>
<dbReference type="Pfam" id="PF25975">
    <property type="entry name" value="CzcB_C"/>
    <property type="match status" value="1"/>
</dbReference>
<evidence type="ECO:0000259" key="9">
    <source>
        <dbReference type="Pfam" id="PF25975"/>
    </source>
</evidence>
<dbReference type="GO" id="GO:0030288">
    <property type="term" value="C:outer membrane-bounded periplasmic space"/>
    <property type="evidence" value="ECO:0007669"/>
    <property type="project" value="TreeGrafter"/>
</dbReference>
<feature type="domain" description="CusB-like barrel-sandwich hybrid" evidence="7">
    <location>
        <begin position="133"/>
        <end position="246"/>
    </location>
</feature>
<feature type="domain" description="CzcB-like C-terminal circularly permuted SH3-like" evidence="9">
    <location>
        <begin position="337"/>
        <end position="398"/>
    </location>
</feature>
<dbReference type="Gene3D" id="2.40.30.170">
    <property type="match status" value="1"/>
</dbReference>
<dbReference type="InterPro" id="IPR051909">
    <property type="entry name" value="MFP_Cation_Efflux"/>
</dbReference>
<evidence type="ECO:0000256" key="2">
    <source>
        <dbReference type="ARBA" id="ARBA00022448"/>
    </source>
</evidence>
<dbReference type="InterPro" id="IPR021782">
    <property type="entry name" value="DUF3347"/>
</dbReference>
<keyword evidence="11" id="KW-1185">Reference proteome</keyword>
<dbReference type="Pfam" id="PF11827">
    <property type="entry name" value="DUF3347"/>
    <property type="match status" value="1"/>
</dbReference>
<feature type="domain" description="Heavy metal binding" evidence="5">
    <location>
        <begin position="50"/>
        <end position="76"/>
    </location>
</feature>
<accession>A0A0E9LZV5</accession>
<proteinExistence type="inferred from homology"/>
<dbReference type="OrthoDB" id="9806939at2"/>
<gene>
    <name evidence="10" type="ORF">JCM15548_12645</name>
</gene>
<protein>
    <submittedName>
        <fullName evidence="10">Probable Co/Zn/Cd efflux system membrane fusion protein</fullName>
    </submittedName>
</protein>
<evidence type="ECO:0000259" key="8">
    <source>
        <dbReference type="Pfam" id="PF25954"/>
    </source>
</evidence>
<dbReference type="Pfam" id="PF25869">
    <property type="entry name" value="3HB_CusB"/>
    <property type="match status" value="1"/>
</dbReference>